<evidence type="ECO:0000256" key="5">
    <source>
        <dbReference type="ARBA" id="ARBA00034115"/>
    </source>
</evidence>
<gene>
    <name evidence="13" type="primary">ODC</name>
</gene>
<dbReference type="UniPathway" id="UPA00535">
    <property type="reaction ID" value="UER00288"/>
</dbReference>
<evidence type="ECO:0000256" key="1">
    <source>
        <dbReference type="ARBA" id="ARBA00001933"/>
    </source>
</evidence>
<dbReference type="EC" id="4.1.1.17" evidence="6"/>
<dbReference type="PANTHER" id="PTHR11482:SF6">
    <property type="entry name" value="ORNITHINE DECARBOXYLASE 1-RELATED"/>
    <property type="match status" value="1"/>
</dbReference>
<dbReference type="InterPro" id="IPR000183">
    <property type="entry name" value="Orn/DAP/Arg_de-COase"/>
</dbReference>
<evidence type="ECO:0000256" key="4">
    <source>
        <dbReference type="ARBA" id="ARBA00023239"/>
    </source>
</evidence>
<proteinExistence type="evidence at transcript level"/>
<dbReference type="RefSeq" id="NP_001306734.1">
    <property type="nucleotide sequence ID" value="NM_001319805.1"/>
</dbReference>
<organism evidence="13">
    <name type="scientific">Pyrus x bretschneideri</name>
    <name type="common">Chinese white pear</name>
    <dbReference type="NCBI Taxonomy" id="225117"/>
    <lineage>
        <taxon>Eukaryota</taxon>
        <taxon>Viridiplantae</taxon>
        <taxon>Streptophyta</taxon>
        <taxon>Embryophyta</taxon>
        <taxon>Tracheophyta</taxon>
        <taxon>Spermatophyta</taxon>
        <taxon>Magnoliopsida</taxon>
        <taxon>eudicotyledons</taxon>
        <taxon>Gunneridae</taxon>
        <taxon>Pentapetalae</taxon>
        <taxon>rosids</taxon>
        <taxon>fabids</taxon>
        <taxon>Rosales</taxon>
        <taxon>Rosaceae</taxon>
        <taxon>Amygdaloideae</taxon>
        <taxon>Maleae</taxon>
        <taxon>Pyrus</taxon>
    </lineage>
</organism>
<dbReference type="Pfam" id="PF02784">
    <property type="entry name" value="Orn_Arg_deC_N"/>
    <property type="match status" value="1"/>
</dbReference>
<dbReference type="Pfam" id="PF00278">
    <property type="entry name" value="Orn_DAP_Arg_deC"/>
    <property type="match status" value="1"/>
</dbReference>
<evidence type="ECO:0000259" key="11">
    <source>
        <dbReference type="Pfam" id="PF00278"/>
    </source>
</evidence>
<dbReference type="Gene3D" id="2.40.37.10">
    <property type="entry name" value="Lyase, Ornithine Decarboxylase, Chain A, domain 1"/>
    <property type="match status" value="1"/>
</dbReference>
<protein>
    <recommendedName>
        <fullName evidence="6">ornithine decarboxylase</fullName>
        <ecNumber evidence="6">4.1.1.17</ecNumber>
    </recommendedName>
</protein>
<evidence type="ECO:0000256" key="8">
    <source>
        <dbReference type="ARBA" id="ARBA00049127"/>
    </source>
</evidence>
<evidence type="ECO:0000256" key="7">
    <source>
        <dbReference type="ARBA" id="ARBA00046672"/>
    </source>
</evidence>
<dbReference type="GO" id="GO:0033387">
    <property type="term" value="P:putrescine biosynthetic process from arginine, via ornithine"/>
    <property type="evidence" value="ECO:0007669"/>
    <property type="project" value="UniProtKB-UniPathway"/>
</dbReference>
<dbReference type="SUPFAM" id="SSF50621">
    <property type="entry name" value="Alanine racemase C-terminal domain-like"/>
    <property type="match status" value="1"/>
</dbReference>
<comment type="pathway">
    <text evidence="5">Amine and polyamine biosynthesis; putrescine biosynthesis via L-ornithine pathway; putrescine from L-ornithine: step 1/1.</text>
</comment>
<sequence>MALIPPSIPSLTTFSSLQVKLAASQVKGEHVPTDIPRHQLTTLIRSIINKQDEPQPFYVLDLGVLVSLMQKWNHCLPNVQPFFAVKCNPEPAFIAALATLGASFDCASKVEIEAILSHGVSPSRIVYANPCKGENHLRHAAGVGVNLATFDSIDELNKIKRCHPKCSLLLRIAVPNDTSSWRSFGTKFGALSKEVAPLLRHAHKLGLRVVGVSFHVGSKASESQVYRGAIAAARAAFDVADELKLPKMHVLDVGGGFKANPLFDEIAETLNDAIKEHFGDHQSESDLVVMAEPGRFFAETAFTMVANVMGKRVRGEKREYWITDGIYGSFNLPGFDKSCLTLSPLLLHTPNHHHHSVAIYSSTVFGPTCDSLDTVVADWKLPELKLNDYFVFHNMGAYTNSIGTNFNGFCISAIPTYLTFTSANN</sequence>
<accession>A0A0B5GQ81</accession>
<feature type="domain" description="Orn/DAP/Arg decarboxylase 2 N-terminal" evidence="12">
    <location>
        <begin position="65"/>
        <end position="298"/>
    </location>
</feature>
<dbReference type="GO" id="GO:0005737">
    <property type="term" value="C:cytoplasm"/>
    <property type="evidence" value="ECO:0007669"/>
    <property type="project" value="TreeGrafter"/>
</dbReference>
<evidence type="ECO:0000256" key="6">
    <source>
        <dbReference type="ARBA" id="ARBA00034138"/>
    </source>
</evidence>
<dbReference type="InterPro" id="IPR029066">
    <property type="entry name" value="PLP-binding_barrel"/>
</dbReference>
<feature type="modified residue" description="N6-(pyridoxal phosphate)lysine" evidence="9">
    <location>
        <position position="86"/>
    </location>
</feature>
<keyword evidence="4" id="KW-0456">Lyase</keyword>
<keyword evidence="3 9" id="KW-0663">Pyridoxal phosphate</keyword>
<dbReference type="FunFam" id="3.20.20.10:FF:000005">
    <property type="entry name" value="Ornithine decarboxylase"/>
    <property type="match status" value="1"/>
</dbReference>
<dbReference type="AlphaFoldDB" id="A0A0B5GQ81"/>
<dbReference type="InterPro" id="IPR022653">
    <property type="entry name" value="De-COase2_pyr-phos_BS"/>
</dbReference>
<dbReference type="GO" id="GO:0004586">
    <property type="term" value="F:ornithine decarboxylase activity"/>
    <property type="evidence" value="ECO:0007669"/>
    <property type="project" value="UniProtKB-EC"/>
</dbReference>
<dbReference type="InterPro" id="IPR022643">
    <property type="entry name" value="De-COase2_C"/>
</dbReference>
<name>A0A0B5GQ81_9ROSA</name>
<comment type="cofactor">
    <cofactor evidence="1 9">
        <name>pyridoxal 5'-phosphate</name>
        <dbReference type="ChEBI" id="CHEBI:597326"/>
    </cofactor>
</comment>
<dbReference type="SUPFAM" id="SSF51419">
    <property type="entry name" value="PLP-binding barrel"/>
    <property type="match status" value="1"/>
</dbReference>
<evidence type="ECO:0000256" key="10">
    <source>
        <dbReference type="RuleBase" id="RU003737"/>
    </source>
</evidence>
<evidence type="ECO:0000256" key="3">
    <source>
        <dbReference type="ARBA" id="ARBA00022898"/>
    </source>
</evidence>
<evidence type="ECO:0000313" key="13">
    <source>
        <dbReference type="EMBL" id="AJF23503.1"/>
    </source>
</evidence>
<evidence type="ECO:0000256" key="2">
    <source>
        <dbReference type="ARBA" id="ARBA00008872"/>
    </source>
</evidence>
<comment type="subunit">
    <text evidence="7">Homodimer. Only the dimer is catalytically active, as the active sites are constructed of residues from both monomers.</text>
</comment>
<dbReference type="PRINTS" id="PR01179">
    <property type="entry name" value="ODADCRBXLASE"/>
</dbReference>
<reference evidence="13" key="1">
    <citation type="submission" date="2014-11" db="EMBL/GenBank/DDBJ databases">
        <title>Cloning and analysis of PbODC in the pericarp of Dangshansuli and its russet mutant.</title>
        <authorList>
            <person name="Sun H.L."/>
            <person name="Heng W."/>
            <person name="Zhu L.W."/>
            <person name="Jia B."/>
            <person name="Ye Z.F."/>
        </authorList>
    </citation>
    <scope>NUCLEOTIDE SEQUENCE</scope>
    <source>
        <tissue evidence="13">Pericarp</tissue>
    </source>
</reference>
<dbReference type="CDD" id="cd00622">
    <property type="entry name" value="PLPDE_III_ODC"/>
    <property type="match status" value="1"/>
</dbReference>
<comment type="catalytic activity">
    <reaction evidence="8">
        <text>L-ornithine + H(+) = putrescine + CO2</text>
        <dbReference type="Rhea" id="RHEA:22964"/>
        <dbReference type="ChEBI" id="CHEBI:15378"/>
        <dbReference type="ChEBI" id="CHEBI:16526"/>
        <dbReference type="ChEBI" id="CHEBI:46911"/>
        <dbReference type="ChEBI" id="CHEBI:326268"/>
        <dbReference type="EC" id="4.1.1.17"/>
    </reaction>
</comment>
<dbReference type="InterPro" id="IPR009006">
    <property type="entry name" value="Ala_racemase/Decarboxylase_C"/>
</dbReference>
<evidence type="ECO:0000256" key="9">
    <source>
        <dbReference type="PIRSR" id="PIRSR600183-50"/>
    </source>
</evidence>
<dbReference type="Gene3D" id="3.20.20.10">
    <property type="entry name" value="Alanine racemase"/>
    <property type="match status" value="1"/>
</dbReference>
<dbReference type="PANTHER" id="PTHR11482">
    <property type="entry name" value="ARGININE/DIAMINOPIMELATE/ORNITHINE DECARBOXYLASE"/>
    <property type="match status" value="1"/>
</dbReference>
<dbReference type="EMBL" id="KP144199">
    <property type="protein sequence ID" value="AJF23503.1"/>
    <property type="molecule type" value="mRNA"/>
</dbReference>
<comment type="similarity">
    <text evidence="2 10">Belongs to the Orn/Lys/Arg decarboxylase class-II family.</text>
</comment>
<dbReference type="KEGG" id="pxb:103927899"/>
<dbReference type="OrthoDB" id="5034579at2759"/>
<dbReference type="InterPro" id="IPR002433">
    <property type="entry name" value="Orn_de-COase"/>
</dbReference>
<feature type="domain" description="Orn/DAP/Arg decarboxylase 2 C-terminal" evidence="11">
    <location>
        <begin position="58"/>
        <end position="396"/>
    </location>
</feature>
<dbReference type="GeneID" id="103927899"/>
<dbReference type="PROSITE" id="PS00878">
    <property type="entry name" value="ODR_DC_2_1"/>
    <property type="match status" value="1"/>
</dbReference>
<evidence type="ECO:0000259" key="12">
    <source>
        <dbReference type="Pfam" id="PF02784"/>
    </source>
</evidence>
<dbReference type="PRINTS" id="PR01182">
    <property type="entry name" value="ORNDCRBXLASE"/>
</dbReference>
<feature type="active site" description="Proton donor" evidence="9">
    <location>
        <position position="369"/>
    </location>
</feature>
<dbReference type="InterPro" id="IPR022644">
    <property type="entry name" value="De-COase2_N"/>
</dbReference>